<reference evidence="5" key="1">
    <citation type="submission" date="2024-06" db="EMBL/GenBank/DDBJ databases">
        <authorList>
            <person name="Chang H.C."/>
            <person name="Mun S.Y."/>
        </authorList>
    </citation>
    <scope>NUCLEOTIDE SEQUENCE [LARGE SCALE GENOMIC DNA]</scope>
    <source>
        <strain evidence="5">KT1</strain>
    </source>
</reference>
<proteinExistence type="predicted"/>
<feature type="compositionally biased region" description="Polar residues" evidence="1">
    <location>
        <begin position="189"/>
        <end position="201"/>
    </location>
</feature>
<dbReference type="RefSeq" id="WP_063698044.1">
    <property type="nucleotide sequence ID" value="NZ_BBIM01000035.1"/>
</dbReference>
<feature type="region of interest" description="Disordered" evidence="1">
    <location>
        <begin position="35"/>
        <end position="201"/>
    </location>
</feature>
<keyword evidence="2" id="KW-1133">Transmembrane helix</keyword>
<feature type="transmembrane region" description="Helical" evidence="2">
    <location>
        <begin position="206"/>
        <end position="226"/>
    </location>
</feature>
<feature type="compositionally biased region" description="Low complexity" evidence="1">
    <location>
        <begin position="57"/>
        <end position="82"/>
    </location>
</feature>
<evidence type="ECO:0000256" key="2">
    <source>
        <dbReference type="SAM" id="Phobius"/>
    </source>
</evidence>
<evidence type="ECO:0000313" key="5">
    <source>
        <dbReference type="Proteomes" id="UP001302696"/>
    </source>
</evidence>
<evidence type="ECO:0008006" key="6">
    <source>
        <dbReference type="Google" id="ProtNLM"/>
    </source>
</evidence>
<evidence type="ECO:0000256" key="1">
    <source>
        <dbReference type="SAM" id="MobiDB-lite"/>
    </source>
</evidence>
<evidence type="ECO:0000256" key="3">
    <source>
        <dbReference type="SAM" id="SignalP"/>
    </source>
</evidence>
<dbReference type="EMBL" id="CP104778">
    <property type="protein sequence ID" value="WPC21506.1"/>
    <property type="molecule type" value="Genomic_DNA"/>
</dbReference>
<feature type="signal peptide" evidence="3">
    <location>
        <begin position="1"/>
        <end position="28"/>
    </location>
</feature>
<protein>
    <recommendedName>
        <fullName evidence="6">Gram-positive cocci surface proteins LPxTG domain-containing protein</fullName>
    </recommendedName>
</protein>
<feature type="chain" id="PRO_5046095258" description="Gram-positive cocci surface proteins LPxTG domain-containing protein" evidence="3">
    <location>
        <begin position="29"/>
        <end position="236"/>
    </location>
</feature>
<dbReference type="Proteomes" id="UP001302696">
    <property type="component" value="Chromosome"/>
</dbReference>
<organism evidence="4 5">
    <name type="scientific">Pediococcus inopinatus</name>
    <dbReference type="NCBI Taxonomy" id="114090"/>
    <lineage>
        <taxon>Bacteria</taxon>
        <taxon>Bacillati</taxon>
        <taxon>Bacillota</taxon>
        <taxon>Bacilli</taxon>
        <taxon>Lactobacillales</taxon>
        <taxon>Lactobacillaceae</taxon>
        <taxon>Pediococcus</taxon>
    </lineage>
</organism>
<name>A0ABZ0Q3G5_9LACO</name>
<keyword evidence="3" id="KW-0732">Signal</keyword>
<accession>A0ABZ0Q3G5</accession>
<gene>
    <name evidence="4" type="ORF">N6G96_09605</name>
</gene>
<feature type="compositionally biased region" description="Basic and acidic residues" evidence="1">
    <location>
        <begin position="35"/>
        <end position="55"/>
    </location>
</feature>
<sequence>MLDKKRLIVIVLVVTISLFMSFGSVTHAATTNADNVREESIDSSERGATMKDPSFDTKITVAKTSSATTSSWSDSESIDSSEQGGTMKDPTFDTKVTLDKTPAQSSNNSSLDSSENDSIEESLEKGATMKDPTSNIKITVEKAPSTNSNNKNNAQTYSKADKTKTVTNANATSKTSVDTKNAIKGASNKYPTSKSRVLPQTSEKNGSSISVVVGALLFFTVIFLIFDYKLVNKFKM</sequence>
<feature type="compositionally biased region" description="Polar residues" evidence="1">
    <location>
        <begin position="144"/>
        <end position="158"/>
    </location>
</feature>
<keyword evidence="2" id="KW-0812">Transmembrane</keyword>
<keyword evidence="2" id="KW-0472">Membrane</keyword>
<keyword evidence="5" id="KW-1185">Reference proteome</keyword>
<feature type="compositionally biased region" description="Polar residues" evidence="1">
    <location>
        <begin position="165"/>
        <end position="179"/>
    </location>
</feature>
<evidence type="ECO:0000313" key="4">
    <source>
        <dbReference type="EMBL" id="WPC21506.1"/>
    </source>
</evidence>